<protein>
    <recommendedName>
        <fullName evidence="2">HNH nuclease domain-containing protein</fullName>
    </recommendedName>
</protein>
<sequence>MPMQPPVFGRQPGPKKPWARPAGQPDRRKRGRAGQRDRRQVLEEEPFCRICVDRGREVGSDVVDHIVRLADGGSDARSNKQALCNPCHDAKSLAELAADRVARCDA</sequence>
<dbReference type="SMART" id="SM00507">
    <property type="entry name" value="HNHc"/>
    <property type="match status" value="1"/>
</dbReference>
<evidence type="ECO:0000313" key="4">
    <source>
        <dbReference type="Proteomes" id="UP001500523"/>
    </source>
</evidence>
<dbReference type="RefSeq" id="WP_344692942.1">
    <property type="nucleotide sequence ID" value="NZ_BAABBF010000003.1"/>
</dbReference>
<accession>A0ABP7DQ97</accession>
<evidence type="ECO:0000259" key="2">
    <source>
        <dbReference type="SMART" id="SM00507"/>
    </source>
</evidence>
<reference evidence="4" key="1">
    <citation type="journal article" date="2019" name="Int. J. Syst. Evol. Microbiol.">
        <title>The Global Catalogue of Microorganisms (GCM) 10K type strain sequencing project: providing services to taxonomists for standard genome sequencing and annotation.</title>
        <authorList>
            <consortium name="The Broad Institute Genomics Platform"/>
            <consortium name="The Broad Institute Genome Sequencing Center for Infectious Disease"/>
            <person name="Wu L."/>
            <person name="Ma J."/>
        </authorList>
    </citation>
    <scope>NUCLEOTIDE SEQUENCE [LARGE SCALE GENOMIC DNA]</scope>
    <source>
        <strain evidence="4">JCM 17498</strain>
    </source>
</reference>
<dbReference type="Gene3D" id="1.10.30.50">
    <property type="match status" value="1"/>
</dbReference>
<feature type="region of interest" description="Disordered" evidence="1">
    <location>
        <begin position="1"/>
        <end position="39"/>
    </location>
</feature>
<organism evidence="3 4">
    <name type="scientific">Sphingomonas cynarae</name>
    <dbReference type="NCBI Taxonomy" id="930197"/>
    <lineage>
        <taxon>Bacteria</taxon>
        <taxon>Pseudomonadati</taxon>
        <taxon>Pseudomonadota</taxon>
        <taxon>Alphaproteobacteria</taxon>
        <taxon>Sphingomonadales</taxon>
        <taxon>Sphingomonadaceae</taxon>
        <taxon>Sphingomonas</taxon>
    </lineage>
</organism>
<comment type="caution">
    <text evidence="3">The sequence shown here is derived from an EMBL/GenBank/DDBJ whole genome shotgun (WGS) entry which is preliminary data.</text>
</comment>
<dbReference type="EMBL" id="BAABBF010000003">
    <property type="protein sequence ID" value="GAA3708435.1"/>
    <property type="molecule type" value="Genomic_DNA"/>
</dbReference>
<evidence type="ECO:0000313" key="3">
    <source>
        <dbReference type="EMBL" id="GAA3708435.1"/>
    </source>
</evidence>
<name>A0ABP7DQ97_9SPHN</name>
<proteinExistence type="predicted"/>
<keyword evidence="4" id="KW-1185">Reference proteome</keyword>
<evidence type="ECO:0000256" key="1">
    <source>
        <dbReference type="SAM" id="MobiDB-lite"/>
    </source>
</evidence>
<dbReference type="InterPro" id="IPR002711">
    <property type="entry name" value="HNH"/>
</dbReference>
<feature type="domain" description="HNH nuclease" evidence="2">
    <location>
        <begin position="36"/>
        <end position="89"/>
    </location>
</feature>
<gene>
    <name evidence="3" type="ORF">GCM10022268_17200</name>
</gene>
<dbReference type="Proteomes" id="UP001500523">
    <property type="component" value="Unassembled WGS sequence"/>
</dbReference>
<dbReference type="InterPro" id="IPR003615">
    <property type="entry name" value="HNH_nuc"/>
</dbReference>
<dbReference type="CDD" id="cd00085">
    <property type="entry name" value="HNHc"/>
    <property type="match status" value="1"/>
</dbReference>
<dbReference type="Pfam" id="PF01844">
    <property type="entry name" value="HNH"/>
    <property type="match status" value="1"/>
</dbReference>